<organism evidence="1 2">
    <name type="scientific">Rhodococcus phage Trogglehumper</name>
    <dbReference type="NCBI Taxonomy" id="3038381"/>
    <lineage>
        <taxon>Viruses</taxon>
        <taxon>Duplodnaviria</taxon>
        <taxon>Heunggongvirae</taxon>
        <taxon>Uroviricota</taxon>
        <taxon>Caudoviricetes</taxon>
        <taxon>Caudoviricetes incertae sedis</taxon>
        <taxon>Trogglehumpervirus</taxon>
        <taxon>Trogglehumpervirus trogglehumper</taxon>
    </lineage>
</organism>
<name>A0AAF0K206_9CAUD</name>
<dbReference type="EMBL" id="OQ709222">
    <property type="protein sequence ID" value="WGH21895.1"/>
    <property type="molecule type" value="Genomic_DNA"/>
</dbReference>
<reference evidence="1" key="1">
    <citation type="submission" date="2023-03" db="EMBL/GenBank/DDBJ databases">
        <authorList>
            <person name="Aguilar E."/>
            <person name="Antigua R."/>
            <person name="Antonino C."/>
            <person name="Bisram R."/>
            <person name="Chen J."/>
            <person name="Davilmar B."/>
            <person name="Del R.K."/>
            <person name="Germosen J."/>
            <person name="Hernandez J."/>
            <person name="Kelloggs L."/>
            <person name="Lema C."/>
            <person name="Li J."/>
            <person name="Melendez A."/>
            <person name="Mohammed I."/>
            <person name="Ryan A."/>
            <person name="Singh S."/>
            <person name="Tariq H."/>
            <person name="Golebiewska U.P."/>
            <person name="Russell D.A."/>
            <person name="Jacobs-Sera D."/>
            <person name="Hatfull G.F."/>
        </authorList>
    </citation>
    <scope>NUCLEOTIDE SEQUENCE</scope>
</reference>
<accession>A0AAF0K206</accession>
<proteinExistence type="predicted"/>
<evidence type="ECO:0000313" key="1">
    <source>
        <dbReference type="EMBL" id="WGH21895.1"/>
    </source>
</evidence>
<gene>
    <name evidence="1" type="primary">10</name>
    <name evidence="1" type="ORF">SEA_TROGGLEHUMPER_10</name>
</gene>
<keyword evidence="2" id="KW-1185">Reference proteome</keyword>
<dbReference type="Proteomes" id="UP001242841">
    <property type="component" value="Segment"/>
</dbReference>
<sequence length="130" mass="15073">MGLAIGKARWAYGGFMQFRRALARAEGFDLSQMIGFRNDFEPRPEPGLRDWRSVDTNLRPLLYHSDCDGEMTWVECARVEPRLSEILDNWSSGHIPSGLDGYHEFYLEEGRLLAEAMRECVATRTELRFR</sequence>
<protein>
    <submittedName>
        <fullName evidence="1">Uncharacterized protein</fullName>
    </submittedName>
</protein>
<evidence type="ECO:0000313" key="2">
    <source>
        <dbReference type="Proteomes" id="UP001242841"/>
    </source>
</evidence>